<dbReference type="EMBL" id="PHUF01000009">
    <property type="protein sequence ID" value="PKB13294.1"/>
    <property type="molecule type" value="Genomic_DNA"/>
</dbReference>
<evidence type="ECO:0000313" key="3">
    <source>
        <dbReference type="Proteomes" id="UP000232587"/>
    </source>
</evidence>
<accession>A0A2N0H2X8</accession>
<evidence type="ECO:0000256" key="1">
    <source>
        <dbReference type="SAM" id="MobiDB-lite"/>
    </source>
</evidence>
<dbReference type="AlphaFoldDB" id="A0A2N0H2X8"/>
<sequence length="112" mass="12207">MNEPENRGTQRSSLLLTGELQTEGGITHCFKVRNVSATGLMGEMEPALTIGDRVSLRLGDTVRVTATVAWSAPPRFGLSFELGIDPASVRRPLGYEPRPFAARPAGPRKRFL</sequence>
<reference evidence="2 3" key="1">
    <citation type="submission" date="2017-11" db="EMBL/GenBank/DDBJ databases">
        <title>Genomic Encyclopedia of Type Strains, Phase III (KMG-III): the genomes of soil and plant-associated and newly described type strains.</title>
        <authorList>
            <person name="Whitman W."/>
        </authorList>
    </citation>
    <scope>NUCLEOTIDE SEQUENCE [LARGE SCALE GENOMIC DNA]</scope>
    <source>
        <strain evidence="2 3">CGMCC 1.12274</strain>
    </source>
</reference>
<feature type="region of interest" description="Disordered" evidence="1">
    <location>
        <begin position="93"/>
        <end position="112"/>
    </location>
</feature>
<evidence type="ECO:0008006" key="4">
    <source>
        <dbReference type="Google" id="ProtNLM"/>
    </source>
</evidence>
<name>A0A2N0H2X8_9SPHN</name>
<evidence type="ECO:0000313" key="2">
    <source>
        <dbReference type="EMBL" id="PKB13294.1"/>
    </source>
</evidence>
<proteinExistence type="predicted"/>
<comment type="caution">
    <text evidence="2">The sequence shown here is derived from an EMBL/GenBank/DDBJ whole genome shotgun (WGS) entry which is preliminary data.</text>
</comment>
<keyword evidence="3" id="KW-1185">Reference proteome</keyword>
<dbReference type="Proteomes" id="UP000232587">
    <property type="component" value="Unassembled WGS sequence"/>
</dbReference>
<organism evidence="2 3">
    <name type="scientific">Novosphingobium kunmingense</name>
    <dbReference type="NCBI Taxonomy" id="1211806"/>
    <lineage>
        <taxon>Bacteria</taxon>
        <taxon>Pseudomonadati</taxon>
        <taxon>Pseudomonadota</taxon>
        <taxon>Alphaproteobacteria</taxon>
        <taxon>Sphingomonadales</taxon>
        <taxon>Sphingomonadaceae</taxon>
        <taxon>Novosphingobium</taxon>
    </lineage>
</organism>
<dbReference type="SUPFAM" id="SSF141371">
    <property type="entry name" value="PilZ domain-like"/>
    <property type="match status" value="1"/>
</dbReference>
<gene>
    <name evidence="2" type="ORF">B0I00_3431</name>
</gene>
<protein>
    <recommendedName>
        <fullName evidence="4">PilZ domain-containing protein</fullName>
    </recommendedName>
</protein>